<feature type="transmembrane region" description="Helical" evidence="1">
    <location>
        <begin position="77"/>
        <end position="96"/>
    </location>
</feature>
<gene>
    <name evidence="2" type="ORF">HND93_33830</name>
</gene>
<dbReference type="EMBL" id="JABFDB010000044">
    <property type="protein sequence ID" value="NYZ24711.1"/>
    <property type="molecule type" value="Genomic_DNA"/>
</dbReference>
<evidence type="ECO:0000313" key="2">
    <source>
        <dbReference type="EMBL" id="NYZ24711.1"/>
    </source>
</evidence>
<protein>
    <submittedName>
        <fullName evidence="2">Uncharacterized protein</fullName>
    </submittedName>
</protein>
<evidence type="ECO:0000313" key="3">
    <source>
        <dbReference type="Proteomes" id="UP000584642"/>
    </source>
</evidence>
<evidence type="ECO:0000256" key="1">
    <source>
        <dbReference type="SAM" id="Phobius"/>
    </source>
</evidence>
<keyword evidence="1" id="KW-0472">Membrane</keyword>
<sequence>MIATESGRRRRTPRWRPVLWGTIAVLLLLPLVAMRFTDEVAWGVEDFAAAGALLVGAGAVFELAVRRTGKPAHRVMIAAVLVGLVLTVWAHAAVGVF</sequence>
<dbReference type="Proteomes" id="UP000584642">
    <property type="component" value="Unassembled WGS sequence"/>
</dbReference>
<keyword evidence="1" id="KW-0812">Transmembrane</keyword>
<keyword evidence="1" id="KW-1133">Transmembrane helix</keyword>
<comment type="caution">
    <text evidence="2">The sequence shown here is derived from an EMBL/GenBank/DDBJ whole genome shotgun (WGS) entry which is preliminary data.</text>
</comment>
<name>A0ABX2TMB0_9PROT</name>
<reference evidence="2 3" key="1">
    <citation type="submission" date="2020-05" db="EMBL/GenBank/DDBJ databases">
        <title>Azospirillum oleiclasticum sp. nov, a nitrogen-fixing and heavy crude oil-emulsifying bacterium isolated from the crude oil of Yumen Oilfield.</title>
        <authorList>
            <person name="Wu D."/>
            <person name="Cai M."/>
            <person name="Zhang X."/>
        </authorList>
    </citation>
    <scope>NUCLEOTIDE SEQUENCE [LARGE SCALE GENOMIC DNA]</scope>
    <source>
        <strain evidence="2 3">ROY-1-1-2</strain>
    </source>
</reference>
<accession>A0ABX2TMB0</accession>
<proteinExistence type="predicted"/>
<keyword evidence="3" id="KW-1185">Reference proteome</keyword>
<dbReference type="RefSeq" id="WP_180286486.1">
    <property type="nucleotide sequence ID" value="NZ_JABFDB010000044.1"/>
</dbReference>
<feature type="transmembrane region" description="Helical" evidence="1">
    <location>
        <begin position="47"/>
        <end position="65"/>
    </location>
</feature>
<organism evidence="2 3">
    <name type="scientific">Azospirillum oleiclasticum</name>
    <dbReference type="NCBI Taxonomy" id="2735135"/>
    <lineage>
        <taxon>Bacteria</taxon>
        <taxon>Pseudomonadati</taxon>
        <taxon>Pseudomonadota</taxon>
        <taxon>Alphaproteobacteria</taxon>
        <taxon>Rhodospirillales</taxon>
        <taxon>Azospirillaceae</taxon>
        <taxon>Azospirillum</taxon>
    </lineage>
</organism>